<evidence type="ECO:0000256" key="5">
    <source>
        <dbReference type="ARBA" id="ARBA00023242"/>
    </source>
</evidence>
<feature type="domain" description="AP2/ERF" evidence="8">
    <location>
        <begin position="50"/>
        <end position="108"/>
    </location>
</feature>
<feature type="compositionally biased region" description="Low complexity" evidence="7">
    <location>
        <begin position="135"/>
        <end position="146"/>
    </location>
</feature>
<name>W9QHZ7_9ROSA</name>
<reference evidence="10" key="1">
    <citation type="submission" date="2013-01" db="EMBL/GenBank/DDBJ databases">
        <title>Draft Genome Sequence of a Mulberry Tree, Morus notabilis C.K. Schneid.</title>
        <authorList>
            <person name="He N."/>
            <person name="Zhao S."/>
        </authorList>
    </citation>
    <scope>NUCLEOTIDE SEQUENCE</scope>
</reference>
<sequence>MEDSFDLTEFWSDIQVEDTASTCYGLSEAVSFQVDMAARRTHAPPPRGLSYRGVRQRPRGKYAAEIRDPKKNGSRIWLGTYEKPEDAALAYDRAAFKMRGSKAKLNFAHLLGAPEPVRVLRRGRLAPPPPPEANSSSFSISFDGGSPKPKRERADICSAAQLGDNVNIQAEVDAE</sequence>
<dbReference type="SUPFAM" id="SSF54171">
    <property type="entry name" value="DNA-binding domain"/>
    <property type="match status" value="1"/>
</dbReference>
<dbReference type="SMART" id="SM00380">
    <property type="entry name" value="AP2"/>
    <property type="match status" value="1"/>
</dbReference>
<evidence type="ECO:0000313" key="10">
    <source>
        <dbReference type="Proteomes" id="UP000030645"/>
    </source>
</evidence>
<keyword evidence="3" id="KW-0238">DNA-binding</keyword>
<keyword evidence="10" id="KW-1185">Reference proteome</keyword>
<dbReference type="PANTHER" id="PTHR31190:SF102">
    <property type="entry name" value="AP2_ERF DOMAIN-CONTAINING PROTEIN"/>
    <property type="match status" value="1"/>
</dbReference>
<dbReference type="Proteomes" id="UP000030645">
    <property type="component" value="Unassembled WGS sequence"/>
</dbReference>
<evidence type="ECO:0000256" key="1">
    <source>
        <dbReference type="ARBA" id="ARBA00004123"/>
    </source>
</evidence>
<dbReference type="InterPro" id="IPR001471">
    <property type="entry name" value="AP2/ERF_dom"/>
</dbReference>
<accession>W9QHZ7</accession>
<proteinExistence type="inferred from homology"/>
<feature type="region of interest" description="Disordered" evidence="7">
    <location>
        <begin position="121"/>
        <end position="153"/>
    </location>
</feature>
<keyword evidence="4" id="KW-0804">Transcription</keyword>
<evidence type="ECO:0000256" key="3">
    <source>
        <dbReference type="ARBA" id="ARBA00023125"/>
    </source>
</evidence>
<evidence type="ECO:0000259" key="8">
    <source>
        <dbReference type="PROSITE" id="PS51032"/>
    </source>
</evidence>
<dbReference type="InterPro" id="IPR016177">
    <property type="entry name" value="DNA-bd_dom_sf"/>
</dbReference>
<evidence type="ECO:0000313" key="9">
    <source>
        <dbReference type="EMBL" id="EXB37640.1"/>
    </source>
</evidence>
<evidence type="ECO:0000256" key="7">
    <source>
        <dbReference type="SAM" id="MobiDB-lite"/>
    </source>
</evidence>
<keyword evidence="2" id="KW-0805">Transcription regulation</keyword>
<dbReference type="PRINTS" id="PR00367">
    <property type="entry name" value="ETHRSPELEMNT"/>
</dbReference>
<dbReference type="FunFam" id="3.30.730.10:FF:000001">
    <property type="entry name" value="Ethylene-responsive transcription factor 2"/>
    <property type="match status" value="1"/>
</dbReference>
<dbReference type="GO" id="GO:0003700">
    <property type="term" value="F:DNA-binding transcription factor activity"/>
    <property type="evidence" value="ECO:0007669"/>
    <property type="project" value="InterPro"/>
</dbReference>
<comment type="similarity">
    <text evidence="6">Belongs to the AP2/ERF transcription factor family. ERF subfamily.</text>
</comment>
<dbReference type="CDD" id="cd00018">
    <property type="entry name" value="AP2"/>
    <property type="match status" value="1"/>
</dbReference>
<dbReference type="GO" id="GO:0009873">
    <property type="term" value="P:ethylene-activated signaling pathway"/>
    <property type="evidence" value="ECO:0007669"/>
    <property type="project" value="InterPro"/>
</dbReference>
<dbReference type="PROSITE" id="PS51032">
    <property type="entry name" value="AP2_ERF"/>
    <property type="match status" value="1"/>
</dbReference>
<dbReference type="OrthoDB" id="1920638at2759"/>
<dbReference type="InterPro" id="IPR044808">
    <property type="entry name" value="ERF_plant"/>
</dbReference>
<dbReference type="GO" id="GO:0005634">
    <property type="term" value="C:nucleus"/>
    <property type="evidence" value="ECO:0007669"/>
    <property type="project" value="UniProtKB-SubCell"/>
</dbReference>
<dbReference type="Gene3D" id="3.30.730.10">
    <property type="entry name" value="AP2/ERF domain"/>
    <property type="match status" value="1"/>
</dbReference>
<dbReference type="InterPro" id="IPR036955">
    <property type="entry name" value="AP2/ERF_dom_sf"/>
</dbReference>
<dbReference type="PANTHER" id="PTHR31190">
    <property type="entry name" value="DNA-BINDING DOMAIN"/>
    <property type="match status" value="1"/>
</dbReference>
<keyword evidence="5" id="KW-0539">Nucleus</keyword>
<protein>
    <submittedName>
        <fullName evidence="9">Ethylene-responsive transcription factor 13</fullName>
    </submittedName>
</protein>
<dbReference type="EMBL" id="KE343643">
    <property type="protein sequence ID" value="EXB37640.1"/>
    <property type="molecule type" value="Genomic_DNA"/>
</dbReference>
<dbReference type="GO" id="GO:0003677">
    <property type="term" value="F:DNA binding"/>
    <property type="evidence" value="ECO:0007669"/>
    <property type="project" value="UniProtKB-KW"/>
</dbReference>
<feature type="region of interest" description="Disordered" evidence="7">
    <location>
        <begin position="41"/>
        <end position="60"/>
    </location>
</feature>
<evidence type="ECO:0000256" key="4">
    <source>
        <dbReference type="ARBA" id="ARBA00023163"/>
    </source>
</evidence>
<evidence type="ECO:0000256" key="2">
    <source>
        <dbReference type="ARBA" id="ARBA00023015"/>
    </source>
</evidence>
<dbReference type="Pfam" id="PF00847">
    <property type="entry name" value="AP2"/>
    <property type="match status" value="1"/>
</dbReference>
<dbReference type="KEGG" id="mnt:21404686"/>
<evidence type="ECO:0000256" key="6">
    <source>
        <dbReference type="ARBA" id="ARBA00024343"/>
    </source>
</evidence>
<comment type="subcellular location">
    <subcellularLocation>
        <location evidence="1">Nucleus</location>
    </subcellularLocation>
</comment>
<organism evidence="9 10">
    <name type="scientific">Morus notabilis</name>
    <dbReference type="NCBI Taxonomy" id="981085"/>
    <lineage>
        <taxon>Eukaryota</taxon>
        <taxon>Viridiplantae</taxon>
        <taxon>Streptophyta</taxon>
        <taxon>Embryophyta</taxon>
        <taxon>Tracheophyta</taxon>
        <taxon>Spermatophyta</taxon>
        <taxon>Magnoliopsida</taxon>
        <taxon>eudicotyledons</taxon>
        <taxon>Gunneridae</taxon>
        <taxon>Pentapetalae</taxon>
        <taxon>rosids</taxon>
        <taxon>fabids</taxon>
        <taxon>Rosales</taxon>
        <taxon>Moraceae</taxon>
        <taxon>Moreae</taxon>
        <taxon>Morus</taxon>
    </lineage>
</organism>
<gene>
    <name evidence="9" type="ORF">L484_021847</name>
</gene>
<dbReference type="STRING" id="981085.W9QHZ7"/>
<dbReference type="AlphaFoldDB" id="W9QHZ7"/>